<feature type="compositionally biased region" description="Pro residues" evidence="3">
    <location>
        <begin position="450"/>
        <end position="459"/>
    </location>
</feature>
<dbReference type="Pfam" id="PF00307">
    <property type="entry name" value="CH"/>
    <property type="match status" value="1"/>
</dbReference>
<accession>A0A7R9BE22</accession>
<dbReference type="InterPro" id="IPR003591">
    <property type="entry name" value="Leu-rich_rpt_typical-subtyp"/>
</dbReference>
<feature type="compositionally biased region" description="Polar residues" evidence="3">
    <location>
        <begin position="624"/>
        <end position="636"/>
    </location>
</feature>
<dbReference type="Pfam" id="PF23598">
    <property type="entry name" value="LRR_14"/>
    <property type="match status" value="1"/>
</dbReference>
<dbReference type="EMBL" id="CAJPEX010000140">
    <property type="protein sequence ID" value="CAG0913676.1"/>
    <property type="molecule type" value="Genomic_DNA"/>
</dbReference>
<dbReference type="InterPro" id="IPR055414">
    <property type="entry name" value="LRR_R13L4/SHOC2-like"/>
</dbReference>
<dbReference type="PROSITE" id="PS50021">
    <property type="entry name" value="CH"/>
    <property type="match status" value="1"/>
</dbReference>
<feature type="region of interest" description="Disordered" evidence="3">
    <location>
        <begin position="624"/>
        <end position="691"/>
    </location>
</feature>
<evidence type="ECO:0000259" key="5">
    <source>
        <dbReference type="PROSITE" id="PS50021"/>
    </source>
</evidence>
<keyword evidence="4" id="KW-1133">Transmembrane helix</keyword>
<dbReference type="InterPro" id="IPR001611">
    <property type="entry name" value="Leu-rich_rpt"/>
</dbReference>
<feature type="compositionally biased region" description="Polar residues" evidence="3">
    <location>
        <begin position="473"/>
        <end position="482"/>
    </location>
</feature>
<dbReference type="SUPFAM" id="SSF52058">
    <property type="entry name" value="L domain-like"/>
    <property type="match status" value="1"/>
</dbReference>
<feature type="compositionally biased region" description="Polar residues" evidence="3">
    <location>
        <begin position="720"/>
        <end position="730"/>
    </location>
</feature>
<name>A0A7R9BE22_9CRUS</name>
<feature type="transmembrane region" description="Helical" evidence="4">
    <location>
        <begin position="989"/>
        <end position="1013"/>
    </location>
</feature>
<dbReference type="CDD" id="cd21205">
    <property type="entry name" value="CH_LRCH"/>
    <property type="match status" value="1"/>
</dbReference>
<dbReference type="InterPro" id="IPR036872">
    <property type="entry name" value="CH_dom_sf"/>
</dbReference>
<feature type="compositionally biased region" description="Pro residues" evidence="3">
    <location>
        <begin position="518"/>
        <end position="529"/>
    </location>
</feature>
<evidence type="ECO:0000313" key="6">
    <source>
        <dbReference type="EMBL" id="CAD7273524.1"/>
    </source>
</evidence>
<keyword evidence="4" id="KW-0812">Transmembrane</keyword>
<dbReference type="PANTHER" id="PTHR48051">
    <property type="match status" value="1"/>
</dbReference>
<dbReference type="PROSITE" id="PS51450">
    <property type="entry name" value="LRR"/>
    <property type="match status" value="2"/>
</dbReference>
<keyword evidence="1" id="KW-0433">Leucine-rich repeat</keyword>
<dbReference type="EMBL" id="OA882177">
    <property type="protein sequence ID" value="CAD7273524.1"/>
    <property type="molecule type" value="Genomic_DNA"/>
</dbReference>
<dbReference type="PANTHER" id="PTHR48051:SF21">
    <property type="entry name" value="CALPONIN-HOMOLOGY (CH) DOMAIN-CONTAINING PROTEIN"/>
    <property type="match status" value="1"/>
</dbReference>
<gene>
    <name evidence="6" type="ORF">NMOB1V02_LOCUS1405</name>
</gene>
<dbReference type="SMART" id="SM00364">
    <property type="entry name" value="LRR_BAC"/>
    <property type="match status" value="6"/>
</dbReference>
<dbReference type="Proteomes" id="UP000678499">
    <property type="component" value="Unassembled WGS sequence"/>
</dbReference>
<feature type="compositionally biased region" description="Low complexity" evidence="3">
    <location>
        <begin position="666"/>
        <end position="680"/>
    </location>
</feature>
<sequence>MTGDAHMPFALIGESVSKRLNIEVGCEKLTCDCRRLSQSPPRSCRRKHHCDAGEEGQARAPQECHASSSGDLEAKAMLEEGRTDTSCFKDNAGVIVNNTVELKGHHRASFQEGVRGFVAEDRLKLRAALREPTCVHPFKLAVTQECDTVTATPTTMGVNGYSSSHTSLNKTVEKTLIEAQQTGYLCLSCRSLREFPASVQFDLSDTVTADLSKNRLGTVPDEVCCWSSLQKLDLYCNVIKNIPDSVIALRSLTFLNISRNYLSVLPASLCQLTELQVLLVSHNKLVSLPEEIGHMKSLMELDTSCNQLTHLPPHIGHLRSLKVLNMRRNLIVELPVELSYLVLTQLDVSGNRISVIPPELRLVTSLVTLSISDNPLTSPPAQLCTRGKVHVFKYLEMLAQREEKKKGVIAREAAEPANHPGVLPRRATVPAMLPAHNNRYRHMNGDDRTSPPPPPPPPRNLDVKPFTVENGGSYPSTPSTISPGDPNGTGSLGEEISRELYRMQRMPSSPQRTHSPQKIPPPLPTAPPPVVVKRSNSNVTQKLEVLDANRNPAPGPQSAVPAPGHIQTYRYKGCPTLAWPRARASPVKAVLMDSELPATAVLPGVAQTAYSQPTSSLVTASPTVTTGIATGPTSKTLHPHKKHGLHPPATSSTPKLKNSNPSLRGSNSSLASVASSTSSSMIPKSGAKKIARPGVGVGVGVVGSSHTLGRRTGSGFGSVRSASSLMTNSKTSGSATSAATSGHHHPPGTPKMRVVNSTSTLDRVKRSGLALVPSGTSGSGASLNHPNATMKREWEKVKAEKERLADMKKNIETRLKITLPEDLPKSLVDGVVLCHLANHIRPRAVASIHVPSPAVPKLTLAKCRKNVENFLEACRRIGIPEAEWLEPDDVVTLSTEPWDGPWTLFLLSRILGDLLTVDDDDYEEEEEEDTTFDVGFVSGGDDVDVSEDVSPTTEDFPSHYDVVFKEEEDESRKFLPTVMMSMKTRERAVMALGGWTAWVLIAFMIAVASVVLARVPVDDDVDESHFMTHDENTI</sequence>
<dbReference type="OrthoDB" id="6149831at2759"/>
<evidence type="ECO:0000256" key="4">
    <source>
        <dbReference type="SAM" id="Phobius"/>
    </source>
</evidence>
<dbReference type="InterPro" id="IPR050216">
    <property type="entry name" value="LRR_domain-containing"/>
</dbReference>
<keyword evidence="4" id="KW-0472">Membrane</keyword>
<dbReference type="SMART" id="SM00369">
    <property type="entry name" value="LRR_TYP"/>
    <property type="match status" value="6"/>
</dbReference>
<evidence type="ECO:0000313" key="7">
    <source>
        <dbReference type="Proteomes" id="UP000678499"/>
    </source>
</evidence>
<dbReference type="InterPro" id="IPR001715">
    <property type="entry name" value="CH_dom"/>
</dbReference>
<feature type="compositionally biased region" description="Polar residues" evidence="3">
    <location>
        <begin position="649"/>
        <end position="665"/>
    </location>
</feature>
<proteinExistence type="predicted"/>
<feature type="domain" description="Calponin-homology (CH)" evidence="5">
    <location>
        <begin position="797"/>
        <end position="915"/>
    </location>
</feature>
<keyword evidence="7" id="KW-1185">Reference proteome</keyword>
<feature type="region of interest" description="Disordered" evidence="3">
    <location>
        <begin position="437"/>
        <end position="529"/>
    </location>
</feature>
<reference evidence="6" key="1">
    <citation type="submission" date="2020-11" db="EMBL/GenBank/DDBJ databases">
        <authorList>
            <person name="Tran Van P."/>
        </authorList>
    </citation>
    <scope>NUCLEOTIDE SEQUENCE</scope>
</reference>
<dbReference type="SUPFAM" id="SSF47576">
    <property type="entry name" value="Calponin-homology domain, CH-domain"/>
    <property type="match status" value="1"/>
</dbReference>
<dbReference type="SMART" id="SM00033">
    <property type="entry name" value="CH"/>
    <property type="match status" value="1"/>
</dbReference>
<dbReference type="GO" id="GO:0005737">
    <property type="term" value="C:cytoplasm"/>
    <property type="evidence" value="ECO:0007669"/>
    <property type="project" value="TreeGrafter"/>
</dbReference>
<keyword evidence="2" id="KW-0677">Repeat</keyword>
<evidence type="ECO:0000256" key="1">
    <source>
        <dbReference type="ARBA" id="ARBA00022614"/>
    </source>
</evidence>
<dbReference type="Gene3D" id="1.10.418.10">
    <property type="entry name" value="Calponin-like domain"/>
    <property type="match status" value="1"/>
</dbReference>
<feature type="compositionally biased region" description="Low complexity" evidence="3">
    <location>
        <begin position="731"/>
        <end position="741"/>
    </location>
</feature>
<protein>
    <recommendedName>
        <fullName evidence="5">Calponin-homology (CH) domain-containing protein</fullName>
    </recommendedName>
</protein>
<dbReference type="AlphaFoldDB" id="A0A7R9BE22"/>
<feature type="region of interest" description="Disordered" evidence="3">
    <location>
        <begin position="703"/>
        <end position="754"/>
    </location>
</feature>
<organism evidence="6">
    <name type="scientific">Notodromas monacha</name>
    <dbReference type="NCBI Taxonomy" id="399045"/>
    <lineage>
        <taxon>Eukaryota</taxon>
        <taxon>Metazoa</taxon>
        <taxon>Ecdysozoa</taxon>
        <taxon>Arthropoda</taxon>
        <taxon>Crustacea</taxon>
        <taxon>Oligostraca</taxon>
        <taxon>Ostracoda</taxon>
        <taxon>Podocopa</taxon>
        <taxon>Podocopida</taxon>
        <taxon>Cypridocopina</taxon>
        <taxon>Cypridoidea</taxon>
        <taxon>Cyprididae</taxon>
        <taxon>Notodromas</taxon>
    </lineage>
</organism>
<evidence type="ECO:0000256" key="2">
    <source>
        <dbReference type="ARBA" id="ARBA00022737"/>
    </source>
</evidence>
<dbReference type="Gene3D" id="3.80.10.10">
    <property type="entry name" value="Ribonuclease Inhibitor"/>
    <property type="match status" value="2"/>
</dbReference>
<evidence type="ECO:0000256" key="3">
    <source>
        <dbReference type="SAM" id="MobiDB-lite"/>
    </source>
</evidence>
<dbReference type="InterPro" id="IPR032675">
    <property type="entry name" value="LRR_dom_sf"/>
</dbReference>